<dbReference type="EMBL" id="CAJVPK010000321">
    <property type="protein sequence ID" value="CAG8493819.1"/>
    <property type="molecule type" value="Genomic_DNA"/>
</dbReference>
<feature type="compositionally biased region" description="Polar residues" evidence="1">
    <location>
        <begin position="208"/>
        <end position="218"/>
    </location>
</feature>
<proteinExistence type="predicted"/>
<feature type="compositionally biased region" description="Basic and acidic residues" evidence="1">
    <location>
        <begin position="19"/>
        <end position="62"/>
    </location>
</feature>
<dbReference type="OrthoDB" id="2444767at2759"/>
<gene>
    <name evidence="2" type="ORF">DEBURN_LOCUS4318</name>
</gene>
<evidence type="ECO:0000256" key="1">
    <source>
        <dbReference type="SAM" id="MobiDB-lite"/>
    </source>
</evidence>
<protein>
    <submittedName>
        <fullName evidence="2">11011_t:CDS:1</fullName>
    </submittedName>
</protein>
<feature type="region of interest" description="Disordered" evidence="1">
    <location>
        <begin position="1"/>
        <end position="62"/>
    </location>
</feature>
<dbReference type="AlphaFoldDB" id="A0A9N8WLT5"/>
<keyword evidence="3" id="KW-1185">Reference proteome</keyword>
<sequence length="412" mass="47062">MDIDKIVCNYEPNDQLSEMSKETPRESRESPAETIKEESIKDATIESAKEESTKDVTKEESIKDTIIELVKETSGESSTKKIEETQFESTKEITKQLSTSDPVIKKEPNPDSVHEWLSTLSSCQVEPPNEVFNDISICDINNEDNKDKNDCTDMVDIMTHIENINNIKNIENIENLEENDHITKINNGEYDKLEESKNSSPCNNFLESTTGVSSSGSRAASLKQKTPKKKDFIEQIDKKSNKKRKVSIPSERKTTLRKSTLIKSNLATPDTPELGTVNLKRVTSTANLKVELKRVRRNYVAPAKTLNGIKIDKGKNEETKERSATNMKYRSLQRSQNEEMKENELSEDVIKKKYELQNLLQKLDEKTFFACAAYEELNNEMKKTSDDYCLEIEPPKMFNKNAMYILMGLNQD</sequence>
<evidence type="ECO:0000313" key="3">
    <source>
        <dbReference type="Proteomes" id="UP000789706"/>
    </source>
</evidence>
<dbReference type="Proteomes" id="UP000789706">
    <property type="component" value="Unassembled WGS sequence"/>
</dbReference>
<reference evidence="2" key="1">
    <citation type="submission" date="2021-06" db="EMBL/GenBank/DDBJ databases">
        <authorList>
            <person name="Kallberg Y."/>
            <person name="Tangrot J."/>
            <person name="Rosling A."/>
        </authorList>
    </citation>
    <scope>NUCLEOTIDE SEQUENCE</scope>
    <source>
        <strain evidence="2">AZ414A</strain>
    </source>
</reference>
<accession>A0A9N8WLT5</accession>
<feature type="region of interest" description="Disordered" evidence="1">
    <location>
        <begin position="208"/>
        <end position="230"/>
    </location>
</feature>
<comment type="caution">
    <text evidence="2">The sequence shown here is derived from an EMBL/GenBank/DDBJ whole genome shotgun (WGS) entry which is preliminary data.</text>
</comment>
<organism evidence="2 3">
    <name type="scientific">Diversispora eburnea</name>
    <dbReference type="NCBI Taxonomy" id="1213867"/>
    <lineage>
        <taxon>Eukaryota</taxon>
        <taxon>Fungi</taxon>
        <taxon>Fungi incertae sedis</taxon>
        <taxon>Mucoromycota</taxon>
        <taxon>Glomeromycotina</taxon>
        <taxon>Glomeromycetes</taxon>
        <taxon>Diversisporales</taxon>
        <taxon>Diversisporaceae</taxon>
        <taxon>Diversispora</taxon>
    </lineage>
</organism>
<evidence type="ECO:0000313" key="2">
    <source>
        <dbReference type="EMBL" id="CAG8493819.1"/>
    </source>
</evidence>
<name>A0A9N8WLT5_9GLOM</name>